<proteinExistence type="predicted"/>
<feature type="region of interest" description="Disordered" evidence="2">
    <location>
        <begin position="1"/>
        <end position="162"/>
    </location>
</feature>
<evidence type="ECO:0000256" key="2">
    <source>
        <dbReference type="SAM" id="MobiDB-lite"/>
    </source>
</evidence>
<dbReference type="Proteomes" id="UP000034881">
    <property type="component" value="Unassembled WGS sequence"/>
</dbReference>
<feature type="domain" description="Response regulatory" evidence="3">
    <location>
        <begin position="168"/>
        <end position="235"/>
    </location>
</feature>
<dbReference type="Gene3D" id="3.40.50.2300">
    <property type="match status" value="1"/>
</dbReference>
<dbReference type="InterPro" id="IPR011006">
    <property type="entry name" value="CheY-like_superfamily"/>
</dbReference>
<organism evidence="4 5">
    <name type="scientific">Candidatus Daviesbacteria bacterium GW2011_GWC2_40_12</name>
    <dbReference type="NCBI Taxonomy" id="1618431"/>
    <lineage>
        <taxon>Bacteria</taxon>
        <taxon>Candidatus Daviesiibacteriota</taxon>
    </lineage>
</organism>
<dbReference type="SUPFAM" id="SSF52172">
    <property type="entry name" value="CheY-like"/>
    <property type="match status" value="1"/>
</dbReference>
<protein>
    <submittedName>
        <fullName evidence="4">Transcriptional regulator</fullName>
    </submittedName>
</protein>
<dbReference type="EMBL" id="LBYB01000016">
    <property type="protein sequence ID" value="KKR41083.1"/>
    <property type="molecule type" value="Genomic_DNA"/>
</dbReference>
<evidence type="ECO:0000256" key="1">
    <source>
        <dbReference type="PROSITE-ProRule" id="PRU00169"/>
    </source>
</evidence>
<dbReference type="AlphaFoldDB" id="A0A0G0QLV2"/>
<feature type="compositionally biased region" description="Basic and acidic residues" evidence="2">
    <location>
        <begin position="137"/>
        <end position="147"/>
    </location>
</feature>
<sequence>MQHRARHRRDPASGLDRAAGSCAAGRIRSDRGECRRGRADRADPERAHIQRGQAPRSFRQAGGGDNRNEAGRCTRGNRRAQRAGEPPAGFRFCQQPFSGHRAAPGEVAAPRGGSEAHVQPAGARRGGVGAGALAARAESRGEPRERSMAAVKGRKRGTPMSSVAPQTRLLVVDDDRLVLANLGDGLEQAGYAVSRAVTGEDAIRICAEAPPDLVITARFRKRRCFSCRRSTPKMR</sequence>
<dbReference type="InterPro" id="IPR001789">
    <property type="entry name" value="Sig_transdc_resp-reg_receiver"/>
</dbReference>
<gene>
    <name evidence="4" type="ORF">UT77_C0016G0037</name>
</gene>
<dbReference type="GO" id="GO:0000160">
    <property type="term" value="P:phosphorelay signal transduction system"/>
    <property type="evidence" value="ECO:0007669"/>
    <property type="project" value="InterPro"/>
</dbReference>
<name>A0A0G0QLV2_9BACT</name>
<evidence type="ECO:0000313" key="5">
    <source>
        <dbReference type="Proteomes" id="UP000034881"/>
    </source>
</evidence>
<evidence type="ECO:0000259" key="3">
    <source>
        <dbReference type="PROSITE" id="PS50110"/>
    </source>
</evidence>
<feature type="compositionally biased region" description="Basic and acidic residues" evidence="2">
    <location>
        <begin position="27"/>
        <end position="48"/>
    </location>
</feature>
<comment type="caution">
    <text evidence="4">The sequence shown here is derived from an EMBL/GenBank/DDBJ whole genome shotgun (WGS) entry which is preliminary data.</text>
</comment>
<accession>A0A0G0QLV2</accession>
<evidence type="ECO:0000313" key="4">
    <source>
        <dbReference type="EMBL" id="KKR41083.1"/>
    </source>
</evidence>
<comment type="caution">
    <text evidence="1">Lacks conserved residue(s) required for the propagation of feature annotation.</text>
</comment>
<reference evidence="4 5" key="1">
    <citation type="journal article" date="2015" name="Nature">
        <title>rRNA introns, odd ribosomes, and small enigmatic genomes across a large radiation of phyla.</title>
        <authorList>
            <person name="Brown C.T."/>
            <person name="Hug L.A."/>
            <person name="Thomas B.C."/>
            <person name="Sharon I."/>
            <person name="Castelle C.J."/>
            <person name="Singh A."/>
            <person name="Wilkins M.J."/>
            <person name="Williams K.H."/>
            <person name="Banfield J.F."/>
        </authorList>
    </citation>
    <scope>NUCLEOTIDE SEQUENCE [LARGE SCALE GENOMIC DNA]</scope>
</reference>
<dbReference type="PROSITE" id="PS50110">
    <property type="entry name" value="RESPONSE_REGULATORY"/>
    <property type="match status" value="1"/>
</dbReference>